<sequence precursor="true">MTTTLLRCAFVVATLTLGLSGLGNPVLAADPIEVLFLGDGGPHQPKVRFDELQPALALNGIELTYTIDVADLNPATLSQYDVLAVYANIDRIDPKQSDAILDYVAGGGGFVPLHCASFCFRNSPELVALMGAQFQRHGTGVFRTVIAKRDHELTRGFDGFESWDETYVHHLHNDVNRTILEYRADAEGREPWTWVRTHGEGRVFYTAWGHDGRTWTNPGFQNLVERGIRWTAKRDPAEAGPFIDRGAFPVPEMTSLPGGEKPFTFTDVGAKIPNYTAGQKWGEQGAPKTLMQDPLPPQESAKRYVTPQDMRVELWAAEGDLGGKPIAMTWDERGRLWVCETMDYPNELQPKGRGRDRIRICEDTNHDGVADKFTLFAEGLSIPTTLVCYRGGVIVQDGPETIYLKDIDGDDQADFRQSLITGWAIGDTHGGVSNFQYGLDNWIWGMQGYNASTPVINGEKQQSFRQGFWRFRVTADPKGEVETIGRVAGDADFSEHTLRVEKIEFMRATNNNTWGLGITEEGLIFGSTANHNPSNFLTIPNRYYEQVRGWSPSTLSMISDTYKFDPITPNVRQVDHHGGYTAAAGHSIYTARKYPQAWWNRTAFVCGPTGHLVGTFVLTPDGAGFKSTSPFNLVASDDEWAAPIMAEVGPDGFVWVLDWYNYIVQHNPTPHGFETGRGNAYETDLRDKRHGRVYRVVSEPATDQVDSQVPDLGDAETSELVATLAHPTMLWRRQAQRVLVERGNRGRNVIESLLNLVADQQVDAIGLNAGAIHALWTLHGLDLIGDESVDRAVRQALSHPSAGVRRAAIGVLGDTSADGDSLVQADVLNDTDPQVRLASLLKLADVSDNVSDQVIVALTRSATSVASDRWLLDAWTSAAATHVDRVLPVLLADAADRALPRPVIDRLAVVGEHFARSKPSASSLGKLVEAIASTQAGNANGVFDGITAGWPSDYQVDLDAAAKDKLVGMFERLSVDQQGRLIQLTAMWGTDALENKIDELTKSLLKQVQDDSLRDEARVASARQLVAMQPTSDRVIDDLLESVTPQTSPALTLGILDALKSSRSTELGGALIDKAKSATTTVREAAVRVLLSRPTTTADLINSIEKGELRVSDLALDQRQALRNHPDKKIQEQAVKLLAASGGVPSANRAALLQEWMPVAHQKGDVTAGAAIYKKVCSTCHRHGGEGGNVGPDLTGMAVHPKQELLVHILDPNQSVEGNFRTFTVLTVDGEVITGMLGGESRTSIELVDVQGKRHQILREDIEELNSSGKSLMPEGFESQVTREEMTHLLEFLTHRGKYTPLSFSGVATAVSTRGMFGDTDDGPDRIVFPDWSPKTFKGVPFALVDPQDGRVPNVILLHGPNGTKPPVMPEQVKLVCNAPAAAIHILGGVSGWGFPYLQEKSLTAMVRLNYTDNVVEDHELRNGVHVADYIRRVDVPESEFAFNVNGQQVRYLQIVPKRTQPLQSIELIKGDDITAPIFVAITIESP</sequence>
<proteinExistence type="predicted"/>
<evidence type="ECO:0000313" key="8">
    <source>
        <dbReference type="Proteomes" id="UP000316213"/>
    </source>
</evidence>
<dbReference type="GO" id="GO:0020037">
    <property type="term" value="F:heme binding"/>
    <property type="evidence" value="ECO:0007669"/>
    <property type="project" value="InterPro"/>
</dbReference>
<dbReference type="PANTHER" id="PTHR33546">
    <property type="entry name" value="LARGE, MULTIFUNCTIONAL SECRETED PROTEIN-RELATED"/>
    <property type="match status" value="1"/>
</dbReference>
<dbReference type="RefSeq" id="WP_146579565.1">
    <property type="nucleotide sequence ID" value="NZ_SJPM01000009.1"/>
</dbReference>
<dbReference type="Gene3D" id="3.40.50.880">
    <property type="match status" value="1"/>
</dbReference>
<comment type="caution">
    <text evidence="7">The sequence shown here is derived from an EMBL/GenBank/DDBJ whole genome shotgun (WGS) entry which is preliminary data.</text>
</comment>
<dbReference type="PROSITE" id="PS51007">
    <property type="entry name" value="CYTC"/>
    <property type="match status" value="1"/>
</dbReference>
<name>A0A5C6A1K3_9BACT</name>
<keyword evidence="8" id="KW-1185">Reference proteome</keyword>
<dbReference type="InterPro" id="IPR029062">
    <property type="entry name" value="Class_I_gatase-like"/>
</dbReference>
<dbReference type="GO" id="GO:0009055">
    <property type="term" value="F:electron transfer activity"/>
    <property type="evidence" value="ECO:0007669"/>
    <property type="project" value="InterPro"/>
</dbReference>
<evidence type="ECO:0000256" key="2">
    <source>
        <dbReference type="ARBA" id="ARBA00022723"/>
    </source>
</evidence>
<dbReference type="OrthoDB" id="230287at2"/>
<accession>A0A5C6A1K3</accession>
<dbReference type="InterPro" id="IPR029010">
    <property type="entry name" value="ThuA-like"/>
</dbReference>
<evidence type="ECO:0000259" key="6">
    <source>
        <dbReference type="PROSITE" id="PS51007"/>
    </source>
</evidence>
<dbReference type="InterPro" id="IPR013428">
    <property type="entry name" value="Membrane-bound_put_N"/>
</dbReference>
<evidence type="ECO:0000256" key="5">
    <source>
        <dbReference type="SAM" id="SignalP"/>
    </source>
</evidence>
<dbReference type="Gene3D" id="1.25.10.10">
    <property type="entry name" value="Leucine-rich Repeat Variant"/>
    <property type="match status" value="1"/>
</dbReference>
<dbReference type="Pfam" id="PF06283">
    <property type="entry name" value="ThuA"/>
    <property type="match status" value="1"/>
</dbReference>
<dbReference type="SUPFAM" id="SSF46626">
    <property type="entry name" value="Cytochrome c"/>
    <property type="match status" value="1"/>
</dbReference>
<dbReference type="InterPro" id="IPR016024">
    <property type="entry name" value="ARM-type_fold"/>
</dbReference>
<gene>
    <name evidence="7" type="ORF">Pla100_42420</name>
</gene>
<dbReference type="SUPFAM" id="SSF48371">
    <property type="entry name" value="ARM repeat"/>
    <property type="match status" value="1"/>
</dbReference>
<feature type="signal peptide" evidence="5">
    <location>
        <begin position="1"/>
        <end position="28"/>
    </location>
</feature>
<dbReference type="InterPro" id="IPR011989">
    <property type="entry name" value="ARM-like"/>
</dbReference>
<evidence type="ECO:0000256" key="1">
    <source>
        <dbReference type="ARBA" id="ARBA00022617"/>
    </source>
</evidence>
<evidence type="ECO:0000256" key="4">
    <source>
        <dbReference type="PROSITE-ProRule" id="PRU00433"/>
    </source>
</evidence>
<dbReference type="NCBIfam" id="TIGR02604">
    <property type="entry name" value="Piru_Ver_Nterm"/>
    <property type="match status" value="1"/>
</dbReference>
<dbReference type="PANTHER" id="PTHR33546:SF1">
    <property type="entry name" value="LARGE, MULTIFUNCTIONAL SECRETED PROTEIN"/>
    <property type="match status" value="1"/>
</dbReference>
<dbReference type="InterPro" id="IPR055557">
    <property type="entry name" value="DUF7133"/>
</dbReference>
<dbReference type="SUPFAM" id="SSF50952">
    <property type="entry name" value="Soluble quinoprotein glucose dehydrogenase"/>
    <property type="match status" value="1"/>
</dbReference>
<dbReference type="Gene3D" id="1.10.760.10">
    <property type="entry name" value="Cytochrome c-like domain"/>
    <property type="match status" value="1"/>
</dbReference>
<dbReference type="NCBIfam" id="TIGR02603">
    <property type="entry name" value="CxxCH_TIGR02603"/>
    <property type="match status" value="1"/>
</dbReference>
<keyword evidence="1 4" id="KW-0349">Heme</keyword>
<feature type="chain" id="PRO_5022706082" evidence="5">
    <location>
        <begin position="29"/>
        <end position="1487"/>
    </location>
</feature>
<dbReference type="Pfam" id="PF23500">
    <property type="entry name" value="DUF7133"/>
    <property type="match status" value="1"/>
</dbReference>
<keyword evidence="5" id="KW-0732">Signal</keyword>
<protein>
    <submittedName>
        <fullName evidence="7">Trehalose utilization</fullName>
    </submittedName>
</protein>
<organism evidence="7 8">
    <name type="scientific">Neorhodopirellula pilleata</name>
    <dbReference type="NCBI Taxonomy" id="2714738"/>
    <lineage>
        <taxon>Bacteria</taxon>
        <taxon>Pseudomonadati</taxon>
        <taxon>Planctomycetota</taxon>
        <taxon>Planctomycetia</taxon>
        <taxon>Pirellulales</taxon>
        <taxon>Pirellulaceae</taxon>
        <taxon>Neorhodopirellula</taxon>
    </lineage>
</organism>
<dbReference type="Pfam" id="PF13442">
    <property type="entry name" value="Cytochrome_CBB3"/>
    <property type="match status" value="1"/>
</dbReference>
<evidence type="ECO:0000313" key="7">
    <source>
        <dbReference type="EMBL" id="TWT93724.1"/>
    </source>
</evidence>
<dbReference type="InterPro" id="IPR009056">
    <property type="entry name" value="Cyt_c-like_dom"/>
</dbReference>
<dbReference type="Proteomes" id="UP000316213">
    <property type="component" value="Unassembled WGS sequence"/>
</dbReference>
<evidence type="ECO:0000256" key="3">
    <source>
        <dbReference type="ARBA" id="ARBA00023004"/>
    </source>
</evidence>
<dbReference type="InterPro" id="IPR013427">
    <property type="entry name" value="Haem-bd_dom_put"/>
</dbReference>
<feature type="domain" description="Cytochrome c" evidence="6">
    <location>
        <begin position="1164"/>
        <end position="1297"/>
    </location>
</feature>
<keyword evidence="3 4" id="KW-0408">Iron</keyword>
<dbReference type="InterPro" id="IPR036909">
    <property type="entry name" value="Cyt_c-like_dom_sf"/>
</dbReference>
<dbReference type="SUPFAM" id="SSF52317">
    <property type="entry name" value="Class I glutamine amidotransferase-like"/>
    <property type="match status" value="1"/>
</dbReference>
<keyword evidence="2 4" id="KW-0479">Metal-binding</keyword>
<dbReference type="GO" id="GO:0046872">
    <property type="term" value="F:metal ion binding"/>
    <property type="evidence" value="ECO:0007669"/>
    <property type="project" value="UniProtKB-KW"/>
</dbReference>
<reference evidence="7 8" key="1">
    <citation type="submission" date="2019-02" db="EMBL/GenBank/DDBJ databases">
        <title>Deep-cultivation of Planctomycetes and their phenomic and genomic characterization uncovers novel biology.</title>
        <authorList>
            <person name="Wiegand S."/>
            <person name="Jogler M."/>
            <person name="Boedeker C."/>
            <person name="Pinto D."/>
            <person name="Vollmers J."/>
            <person name="Rivas-Marin E."/>
            <person name="Kohn T."/>
            <person name="Peeters S.H."/>
            <person name="Heuer A."/>
            <person name="Rast P."/>
            <person name="Oberbeckmann S."/>
            <person name="Bunk B."/>
            <person name="Jeske O."/>
            <person name="Meyerdierks A."/>
            <person name="Storesund J.E."/>
            <person name="Kallscheuer N."/>
            <person name="Luecker S."/>
            <person name="Lage O.M."/>
            <person name="Pohl T."/>
            <person name="Merkel B.J."/>
            <person name="Hornburger P."/>
            <person name="Mueller R.-W."/>
            <person name="Bruemmer F."/>
            <person name="Labrenz M."/>
            <person name="Spormann A.M."/>
            <person name="Op Den Camp H."/>
            <person name="Overmann J."/>
            <person name="Amann R."/>
            <person name="Jetten M.S.M."/>
            <person name="Mascher T."/>
            <person name="Medema M.H."/>
            <person name="Devos D.P."/>
            <person name="Kaster A.-K."/>
            <person name="Ovreas L."/>
            <person name="Rohde M."/>
            <person name="Galperin M.Y."/>
            <person name="Jogler C."/>
        </authorList>
    </citation>
    <scope>NUCLEOTIDE SEQUENCE [LARGE SCALE GENOMIC DNA]</scope>
    <source>
        <strain evidence="7 8">Pla100</strain>
    </source>
</reference>
<dbReference type="EMBL" id="SJPM01000009">
    <property type="protein sequence ID" value="TWT93724.1"/>
    <property type="molecule type" value="Genomic_DNA"/>
</dbReference>
<dbReference type="InterPro" id="IPR011041">
    <property type="entry name" value="Quinoprot_gluc/sorb_DH_b-prop"/>
</dbReference>